<feature type="transmembrane region" description="Helical" evidence="1">
    <location>
        <begin position="12"/>
        <end position="31"/>
    </location>
</feature>
<dbReference type="AlphaFoldDB" id="A0A0N5CR11"/>
<dbReference type="Proteomes" id="UP000276776">
    <property type="component" value="Unassembled WGS sequence"/>
</dbReference>
<dbReference type="EMBL" id="UYYF01000616">
    <property type="protein sequence ID" value="VDM98747.1"/>
    <property type="molecule type" value="Genomic_DNA"/>
</dbReference>
<reference evidence="2 3" key="2">
    <citation type="submission" date="2018-11" db="EMBL/GenBank/DDBJ databases">
        <authorList>
            <consortium name="Pathogen Informatics"/>
        </authorList>
    </citation>
    <scope>NUCLEOTIDE SEQUENCE [LARGE SCALE GENOMIC DNA]</scope>
</reference>
<evidence type="ECO:0000313" key="4">
    <source>
        <dbReference type="WBParaSite" id="TCLT_0000266101-mRNA-1"/>
    </source>
</evidence>
<gene>
    <name evidence="2" type="ORF">TCLT_LOCUS2662</name>
</gene>
<keyword evidence="1" id="KW-0472">Membrane</keyword>
<sequence>MATNDALTALPYFLSLQLLLYTFTPAAYAIILSYETRPREMVVSSFFHYLKTPFENYQPNVQTKRSGEMWMSLLTSALLPETGNRGDDHRYHGLRGRK</sequence>
<protein>
    <submittedName>
        <fullName evidence="4">Secreted protein</fullName>
    </submittedName>
</protein>
<proteinExistence type="predicted"/>
<evidence type="ECO:0000313" key="2">
    <source>
        <dbReference type="EMBL" id="VDM98747.1"/>
    </source>
</evidence>
<accession>A0A0N5CR11</accession>
<keyword evidence="3" id="KW-1185">Reference proteome</keyword>
<evidence type="ECO:0000313" key="3">
    <source>
        <dbReference type="Proteomes" id="UP000276776"/>
    </source>
</evidence>
<organism evidence="4">
    <name type="scientific">Thelazia callipaeda</name>
    <name type="common">Oriental eyeworm</name>
    <name type="synonym">Parasitic nematode</name>
    <dbReference type="NCBI Taxonomy" id="103827"/>
    <lineage>
        <taxon>Eukaryota</taxon>
        <taxon>Metazoa</taxon>
        <taxon>Ecdysozoa</taxon>
        <taxon>Nematoda</taxon>
        <taxon>Chromadorea</taxon>
        <taxon>Rhabditida</taxon>
        <taxon>Spirurina</taxon>
        <taxon>Spiruromorpha</taxon>
        <taxon>Thelazioidea</taxon>
        <taxon>Thelaziidae</taxon>
        <taxon>Thelazia</taxon>
    </lineage>
</organism>
<evidence type="ECO:0000256" key="1">
    <source>
        <dbReference type="SAM" id="Phobius"/>
    </source>
</evidence>
<keyword evidence="1" id="KW-0812">Transmembrane</keyword>
<reference evidence="4" key="1">
    <citation type="submission" date="2017-02" db="UniProtKB">
        <authorList>
            <consortium name="WormBaseParasite"/>
        </authorList>
    </citation>
    <scope>IDENTIFICATION</scope>
</reference>
<dbReference type="WBParaSite" id="TCLT_0000266101-mRNA-1">
    <property type="protein sequence ID" value="TCLT_0000266101-mRNA-1"/>
    <property type="gene ID" value="TCLT_0000266101"/>
</dbReference>
<keyword evidence="1" id="KW-1133">Transmembrane helix</keyword>
<name>A0A0N5CR11_THECL</name>